<feature type="non-terminal residue" evidence="1">
    <location>
        <position position="35"/>
    </location>
</feature>
<sequence length="35" mass="4032">MPSHGRGRMIKQLLHTFWVNLVGKSFPAFNVSIDF</sequence>
<evidence type="ECO:0000313" key="1">
    <source>
        <dbReference type="EMBL" id="EDL77799.1"/>
    </source>
</evidence>
<evidence type="ECO:0000313" key="2">
    <source>
        <dbReference type="Proteomes" id="UP000234681"/>
    </source>
</evidence>
<organism evidence="1 2">
    <name type="scientific">Rattus norvegicus</name>
    <name type="common">Rat</name>
    <dbReference type="NCBI Taxonomy" id="10116"/>
    <lineage>
        <taxon>Eukaryota</taxon>
        <taxon>Metazoa</taxon>
        <taxon>Chordata</taxon>
        <taxon>Craniata</taxon>
        <taxon>Vertebrata</taxon>
        <taxon>Euteleostomi</taxon>
        <taxon>Mammalia</taxon>
        <taxon>Eutheria</taxon>
        <taxon>Euarchontoglires</taxon>
        <taxon>Glires</taxon>
        <taxon>Rodentia</taxon>
        <taxon>Myomorpha</taxon>
        <taxon>Muroidea</taxon>
        <taxon>Muridae</taxon>
        <taxon>Murinae</taxon>
        <taxon>Rattus</taxon>
    </lineage>
</organism>
<name>A6I1C8_RAT</name>
<gene>
    <name evidence="1" type="ORF">rCG_25697</name>
</gene>
<reference evidence="1 2" key="1">
    <citation type="submission" date="2005-09" db="EMBL/GenBank/DDBJ databases">
        <authorList>
            <person name="Mural R.J."/>
            <person name="Li P.W."/>
            <person name="Adams M.D."/>
            <person name="Amanatides P.G."/>
            <person name="Baden-Tillson H."/>
            <person name="Barnstead M."/>
            <person name="Chin S.H."/>
            <person name="Dew I."/>
            <person name="Evans C.A."/>
            <person name="Ferriera S."/>
            <person name="Flanigan M."/>
            <person name="Fosler C."/>
            <person name="Glodek A."/>
            <person name="Gu Z."/>
            <person name="Holt R.A."/>
            <person name="Jennings D."/>
            <person name="Kraft C.L."/>
            <person name="Lu F."/>
            <person name="Nguyen T."/>
            <person name="Nusskern D.R."/>
            <person name="Pfannkoch C.M."/>
            <person name="Sitter C."/>
            <person name="Sutton G.G."/>
            <person name="Venter J.C."/>
            <person name="Wang Z."/>
            <person name="Woodage T."/>
            <person name="Zheng X.H."/>
            <person name="Zhong F."/>
        </authorList>
    </citation>
    <scope>NUCLEOTIDE SEQUENCE [LARGE SCALE GENOMIC DNA]</scope>
    <source>
        <strain>BN</strain>
        <strain evidence="2">Sprague-Dawley</strain>
    </source>
</reference>
<dbReference type="AlphaFoldDB" id="A6I1C8"/>
<accession>A6I1C8</accession>
<dbReference type="Proteomes" id="UP000234681">
    <property type="component" value="Chromosome 8"/>
</dbReference>
<proteinExistence type="predicted"/>
<dbReference type="EMBL" id="CH473954">
    <property type="protein sequence ID" value="EDL77799.1"/>
    <property type="molecule type" value="Genomic_DNA"/>
</dbReference>
<protein>
    <submittedName>
        <fullName evidence="1">RCG25697</fullName>
    </submittedName>
</protein>